<dbReference type="Proteomes" id="UP001233999">
    <property type="component" value="Unassembled WGS sequence"/>
</dbReference>
<organism evidence="1 2">
    <name type="scientific">Diploptera punctata</name>
    <name type="common">Pacific beetle cockroach</name>
    <dbReference type="NCBI Taxonomy" id="6984"/>
    <lineage>
        <taxon>Eukaryota</taxon>
        <taxon>Metazoa</taxon>
        <taxon>Ecdysozoa</taxon>
        <taxon>Arthropoda</taxon>
        <taxon>Hexapoda</taxon>
        <taxon>Insecta</taxon>
        <taxon>Pterygota</taxon>
        <taxon>Neoptera</taxon>
        <taxon>Polyneoptera</taxon>
        <taxon>Dictyoptera</taxon>
        <taxon>Blattodea</taxon>
        <taxon>Blaberoidea</taxon>
        <taxon>Blaberidae</taxon>
        <taxon>Diplopterinae</taxon>
        <taxon>Diploptera</taxon>
    </lineage>
</organism>
<evidence type="ECO:0000313" key="1">
    <source>
        <dbReference type="EMBL" id="KAJ9580282.1"/>
    </source>
</evidence>
<protein>
    <submittedName>
        <fullName evidence="1">Uncharacterized protein</fullName>
    </submittedName>
</protein>
<reference evidence="1" key="1">
    <citation type="journal article" date="2023" name="IScience">
        <title>Live-bearing cockroach genome reveals convergent evolutionary mechanisms linked to viviparity in insects and beyond.</title>
        <authorList>
            <person name="Fouks B."/>
            <person name="Harrison M.C."/>
            <person name="Mikhailova A.A."/>
            <person name="Marchal E."/>
            <person name="English S."/>
            <person name="Carruthers M."/>
            <person name="Jennings E.C."/>
            <person name="Chiamaka E.L."/>
            <person name="Frigard R.A."/>
            <person name="Pippel M."/>
            <person name="Attardo G.M."/>
            <person name="Benoit J.B."/>
            <person name="Bornberg-Bauer E."/>
            <person name="Tobe S.S."/>
        </authorList>
    </citation>
    <scope>NUCLEOTIDE SEQUENCE</scope>
    <source>
        <strain evidence="1">Stay&amp;Tobe</strain>
    </source>
</reference>
<reference evidence="1" key="2">
    <citation type="submission" date="2023-05" db="EMBL/GenBank/DDBJ databases">
        <authorList>
            <person name="Fouks B."/>
        </authorList>
    </citation>
    <scope>NUCLEOTIDE SEQUENCE</scope>
    <source>
        <strain evidence="1">Stay&amp;Tobe</strain>
        <tissue evidence="1">Testes</tissue>
    </source>
</reference>
<accession>A0AAD7ZH99</accession>
<keyword evidence="2" id="KW-1185">Reference proteome</keyword>
<gene>
    <name evidence="1" type="ORF">L9F63_004044</name>
</gene>
<sequence>LLSKLNVLTLASVHPKNFIIEHLRRSLLLQLNYFWGLWFEQLELLFPENGVNEFPADY</sequence>
<evidence type="ECO:0000313" key="2">
    <source>
        <dbReference type="Proteomes" id="UP001233999"/>
    </source>
</evidence>
<dbReference type="EMBL" id="JASPKZ010008350">
    <property type="protein sequence ID" value="KAJ9580282.1"/>
    <property type="molecule type" value="Genomic_DNA"/>
</dbReference>
<comment type="caution">
    <text evidence="1">The sequence shown here is derived from an EMBL/GenBank/DDBJ whole genome shotgun (WGS) entry which is preliminary data.</text>
</comment>
<name>A0AAD7ZH99_DIPPU</name>
<dbReference type="AlphaFoldDB" id="A0AAD7ZH99"/>
<feature type="non-terminal residue" evidence="1">
    <location>
        <position position="58"/>
    </location>
</feature>
<proteinExistence type="predicted"/>
<feature type="non-terminal residue" evidence="1">
    <location>
        <position position="1"/>
    </location>
</feature>